<evidence type="ECO:0000313" key="3">
    <source>
        <dbReference type="Proteomes" id="UP000784294"/>
    </source>
</evidence>
<dbReference type="AlphaFoldDB" id="A0A448WEA6"/>
<feature type="compositionally biased region" description="Polar residues" evidence="1">
    <location>
        <begin position="24"/>
        <end position="44"/>
    </location>
</feature>
<protein>
    <submittedName>
        <fullName evidence="2">Uncharacterized protein</fullName>
    </submittedName>
</protein>
<evidence type="ECO:0000313" key="2">
    <source>
        <dbReference type="EMBL" id="VEL09438.1"/>
    </source>
</evidence>
<dbReference type="Proteomes" id="UP000784294">
    <property type="component" value="Unassembled WGS sequence"/>
</dbReference>
<evidence type="ECO:0000256" key="1">
    <source>
        <dbReference type="SAM" id="MobiDB-lite"/>
    </source>
</evidence>
<gene>
    <name evidence="2" type="ORF">PXEA_LOCUS2878</name>
</gene>
<proteinExistence type="predicted"/>
<reference evidence="2" key="1">
    <citation type="submission" date="2018-11" db="EMBL/GenBank/DDBJ databases">
        <authorList>
            <consortium name="Pathogen Informatics"/>
        </authorList>
    </citation>
    <scope>NUCLEOTIDE SEQUENCE</scope>
</reference>
<name>A0A448WEA6_9PLAT</name>
<keyword evidence="3" id="KW-1185">Reference proteome</keyword>
<dbReference type="EMBL" id="CAAALY010006325">
    <property type="protein sequence ID" value="VEL09438.1"/>
    <property type="molecule type" value="Genomic_DNA"/>
</dbReference>
<organism evidence="2 3">
    <name type="scientific">Protopolystoma xenopodis</name>
    <dbReference type="NCBI Taxonomy" id="117903"/>
    <lineage>
        <taxon>Eukaryota</taxon>
        <taxon>Metazoa</taxon>
        <taxon>Spiralia</taxon>
        <taxon>Lophotrochozoa</taxon>
        <taxon>Platyhelminthes</taxon>
        <taxon>Monogenea</taxon>
        <taxon>Polyopisthocotylea</taxon>
        <taxon>Polystomatidea</taxon>
        <taxon>Polystomatidae</taxon>
        <taxon>Protopolystoma</taxon>
    </lineage>
</organism>
<sequence length="150" mass="16379">MFPLLQRSGTTENWQRLGGHLQLPSESGQNRHSNNFENGETSSHGECCGNEKPHAMLPGRPVPLAPSPPLPPPPTSITSTSASKGDVVEKPTLVVFSALLPLDDFVGIPWPTDSSNDKSGSEQCDEMCVRIHKYSDDTVFLRRIDCPDLK</sequence>
<feature type="compositionally biased region" description="Pro residues" evidence="1">
    <location>
        <begin position="60"/>
        <end position="75"/>
    </location>
</feature>
<accession>A0A448WEA6</accession>
<comment type="caution">
    <text evidence="2">The sequence shown here is derived from an EMBL/GenBank/DDBJ whole genome shotgun (WGS) entry which is preliminary data.</text>
</comment>
<feature type="region of interest" description="Disordered" evidence="1">
    <location>
        <begin position="1"/>
        <end position="84"/>
    </location>
</feature>